<dbReference type="EMBL" id="LAZR01015210">
    <property type="protein sequence ID" value="KKM14180.1"/>
    <property type="molecule type" value="Genomic_DNA"/>
</dbReference>
<comment type="caution">
    <text evidence="1">The sequence shown here is derived from an EMBL/GenBank/DDBJ whole genome shotgun (WGS) entry which is preliminary data.</text>
</comment>
<sequence length="119" mass="13637">MPEGERKPHIPEWAEQERLSDLAWIAENLPEFWSAAQQGFELFGRGALTVDTTLQPEPDKGNPMWYLTQEQVKDYGGQDEIRMVAAYDPSWEFVSILLKHEDKVSSYRVGVPGQKSKLD</sequence>
<proteinExistence type="predicted"/>
<gene>
    <name evidence="1" type="ORF">LCGC14_1708760</name>
</gene>
<accession>A0A0F9KFX5</accession>
<dbReference type="AlphaFoldDB" id="A0A0F9KFX5"/>
<reference evidence="1" key="1">
    <citation type="journal article" date="2015" name="Nature">
        <title>Complex archaea that bridge the gap between prokaryotes and eukaryotes.</title>
        <authorList>
            <person name="Spang A."/>
            <person name="Saw J.H."/>
            <person name="Jorgensen S.L."/>
            <person name="Zaremba-Niedzwiedzka K."/>
            <person name="Martijn J."/>
            <person name="Lind A.E."/>
            <person name="van Eijk R."/>
            <person name="Schleper C."/>
            <person name="Guy L."/>
            <person name="Ettema T.J."/>
        </authorList>
    </citation>
    <scope>NUCLEOTIDE SEQUENCE</scope>
</reference>
<organism evidence="1">
    <name type="scientific">marine sediment metagenome</name>
    <dbReference type="NCBI Taxonomy" id="412755"/>
    <lineage>
        <taxon>unclassified sequences</taxon>
        <taxon>metagenomes</taxon>
        <taxon>ecological metagenomes</taxon>
    </lineage>
</organism>
<name>A0A0F9KFX5_9ZZZZ</name>
<protein>
    <submittedName>
        <fullName evidence="1">Uncharacterized protein</fullName>
    </submittedName>
</protein>
<evidence type="ECO:0000313" key="1">
    <source>
        <dbReference type="EMBL" id="KKM14180.1"/>
    </source>
</evidence>